<sequence length="581" mass="62810">MARGWGNHGPWWLWEDPMLWLGCAAVLTGLVLGGLEQFLWSLPAAVALLLLTPRLAGGQSWAVRCLPCLLVVAFAGYGQWRAEWAMAGSAFTPADEQQAVAVVAQVRSHLVQAYTEAFSSPSGPLLAALVMGQKMAQVPDIIREDFRRAGLSHALAASGFHLSVLLSSVLLMAGQRRLLRLGLGALVILGFIVLAGPQPSVVRAALMAGLGLLLLSLKTRQRPVGVLLVAVIAMLLIAPVWVQSLGFQFSVVATMGLVVSAGPMGEGLSRWLPQRLAMAMAVPLAATCWTIPLQLLHFGRLPLYGIPVNLLLTPILAPLTLTAMVMAPVLLLPPVLTGWLLAVVQPVVVLVVRCFLWMVHGVASLPMAEMPLGQPVPVAAVLLVAACLWWLVPRPTGAAGRPWRRPWLAPVLLLLALALQLQMRFADEIRQLGWSQRRGATTERHRTPDPFLVARHGGRAALISSTARLPFCRRARRELHRLGLDGFDWILVTYRMSKEQRRCWAPLSQQLVRGHDGRLVPGMRLESPGLALVPLSHEAHAYGVTAGSRRARVLIGPAAQRWASSDGGAVLDAWPPLSPVP</sequence>
<feature type="domain" description="ComEC/Rec2-related protein" evidence="7">
    <location>
        <begin position="131"/>
        <end position="392"/>
    </location>
</feature>
<dbReference type="NCBIfam" id="TIGR00360">
    <property type="entry name" value="ComEC_N-term"/>
    <property type="match status" value="1"/>
</dbReference>
<feature type="transmembrane region" description="Helical" evidence="6">
    <location>
        <begin position="151"/>
        <end position="171"/>
    </location>
</feature>
<comment type="caution">
    <text evidence="8">The sequence shown here is derived from an EMBL/GenBank/DDBJ whole genome shotgun (WGS) entry which is preliminary data.</text>
</comment>
<keyword evidence="3 6" id="KW-0812">Transmembrane</keyword>
<name>A0A6B1F817_9SYNE</name>
<dbReference type="Pfam" id="PF03772">
    <property type="entry name" value="Competence"/>
    <property type="match status" value="1"/>
</dbReference>
<keyword evidence="4 6" id="KW-1133">Transmembrane helix</keyword>
<feature type="transmembrane region" description="Helical" evidence="6">
    <location>
        <begin position="372"/>
        <end position="392"/>
    </location>
</feature>
<evidence type="ECO:0000256" key="1">
    <source>
        <dbReference type="ARBA" id="ARBA00004651"/>
    </source>
</evidence>
<gene>
    <name evidence="8" type="ORF">F4162_08180</name>
</gene>
<dbReference type="AlphaFoldDB" id="A0A6B1F817"/>
<dbReference type="PANTHER" id="PTHR30619:SF1">
    <property type="entry name" value="RECOMBINATION PROTEIN 2"/>
    <property type="match status" value="1"/>
</dbReference>
<reference evidence="8" key="1">
    <citation type="submission" date="2019-09" db="EMBL/GenBank/DDBJ databases">
        <title>Characterisation of the sponge microbiome using genome-centric metagenomics.</title>
        <authorList>
            <person name="Engelberts J.P."/>
            <person name="Robbins S.J."/>
            <person name="De Goeij J.M."/>
            <person name="Aranda M."/>
            <person name="Bell S.C."/>
            <person name="Webster N.S."/>
        </authorList>
    </citation>
    <scope>NUCLEOTIDE SEQUENCE</scope>
    <source>
        <strain evidence="8">SB0676_bin_10</strain>
    </source>
</reference>
<evidence type="ECO:0000256" key="3">
    <source>
        <dbReference type="ARBA" id="ARBA00022692"/>
    </source>
</evidence>
<evidence type="ECO:0000256" key="4">
    <source>
        <dbReference type="ARBA" id="ARBA00022989"/>
    </source>
</evidence>
<feature type="transmembrane region" description="Helical" evidence="6">
    <location>
        <begin position="224"/>
        <end position="241"/>
    </location>
</feature>
<feature type="transmembrane region" description="Helical" evidence="6">
    <location>
        <begin position="247"/>
        <end position="264"/>
    </location>
</feature>
<dbReference type="PANTHER" id="PTHR30619">
    <property type="entry name" value="DNA INTERNALIZATION/COMPETENCE PROTEIN COMEC/REC2"/>
    <property type="match status" value="1"/>
</dbReference>
<evidence type="ECO:0000256" key="2">
    <source>
        <dbReference type="ARBA" id="ARBA00022475"/>
    </source>
</evidence>
<evidence type="ECO:0000256" key="6">
    <source>
        <dbReference type="SAM" id="Phobius"/>
    </source>
</evidence>
<protein>
    <submittedName>
        <fullName evidence="8">ComEC/Rec2 family competence protein</fullName>
    </submittedName>
</protein>
<feature type="transmembrane region" description="Helical" evidence="6">
    <location>
        <begin position="178"/>
        <end position="195"/>
    </location>
</feature>
<keyword evidence="5 6" id="KW-0472">Membrane</keyword>
<comment type="subcellular location">
    <subcellularLocation>
        <location evidence="1">Cell membrane</location>
        <topology evidence="1">Multi-pass membrane protein</topology>
    </subcellularLocation>
</comment>
<evidence type="ECO:0000259" key="7">
    <source>
        <dbReference type="Pfam" id="PF03772"/>
    </source>
</evidence>
<evidence type="ECO:0000256" key="5">
    <source>
        <dbReference type="ARBA" id="ARBA00023136"/>
    </source>
</evidence>
<keyword evidence="2" id="KW-1003">Cell membrane</keyword>
<feature type="transmembrane region" description="Helical" evidence="6">
    <location>
        <begin position="19"/>
        <end position="49"/>
    </location>
</feature>
<dbReference type="InterPro" id="IPR004477">
    <property type="entry name" value="ComEC_N"/>
</dbReference>
<accession>A0A6B1F817</accession>
<dbReference type="GO" id="GO:0005886">
    <property type="term" value="C:plasma membrane"/>
    <property type="evidence" value="ECO:0007669"/>
    <property type="project" value="UniProtKB-SubCell"/>
</dbReference>
<dbReference type="InterPro" id="IPR052159">
    <property type="entry name" value="Competence_DNA_uptake"/>
</dbReference>
<evidence type="ECO:0000313" key="8">
    <source>
        <dbReference type="EMBL" id="MYG38919.1"/>
    </source>
</evidence>
<feature type="transmembrane region" description="Helical" evidence="6">
    <location>
        <begin position="404"/>
        <end position="423"/>
    </location>
</feature>
<proteinExistence type="predicted"/>
<feature type="transmembrane region" description="Helical" evidence="6">
    <location>
        <begin position="339"/>
        <end position="360"/>
    </location>
</feature>
<feature type="transmembrane region" description="Helical" evidence="6">
    <location>
        <begin position="276"/>
        <end position="298"/>
    </location>
</feature>
<feature type="transmembrane region" description="Helical" evidence="6">
    <location>
        <begin position="61"/>
        <end position="80"/>
    </location>
</feature>
<organism evidence="8">
    <name type="scientific">Synechococcus sp. SB0676_bin_10</name>
    <dbReference type="NCBI Taxonomy" id="2604869"/>
    <lineage>
        <taxon>Bacteria</taxon>
        <taxon>Bacillati</taxon>
        <taxon>Cyanobacteriota</taxon>
        <taxon>Cyanophyceae</taxon>
        <taxon>Synechococcales</taxon>
        <taxon>Synechococcaceae</taxon>
        <taxon>Synechococcus</taxon>
    </lineage>
</organism>
<feature type="transmembrane region" description="Helical" evidence="6">
    <location>
        <begin position="310"/>
        <end position="332"/>
    </location>
</feature>
<feature type="transmembrane region" description="Helical" evidence="6">
    <location>
        <begin position="201"/>
        <end position="217"/>
    </location>
</feature>
<dbReference type="EMBL" id="VYDO01000257">
    <property type="protein sequence ID" value="MYG38919.1"/>
    <property type="molecule type" value="Genomic_DNA"/>
</dbReference>